<evidence type="ECO:0000313" key="1">
    <source>
        <dbReference type="EMBL" id="SDL62440.1"/>
    </source>
</evidence>
<reference evidence="1 2" key="1">
    <citation type="submission" date="2016-10" db="EMBL/GenBank/DDBJ databases">
        <authorList>
            <person name="de Groot N.N."/>
        </authorList>
    </citation>
    <scope>NUCLEOTIDE SEQUENCE [LARGE SCALE GENOMIC DNA]</scope>
    <source>
        <strain evidence="1 2">DSM 25186</strain>
    </source>
</reference>
<dbReference type="AlphaFoldDB" id="A0A1G9LKH5"/>
<dbReference type="Proteomes" id="UP000198510">
    <property type="component" value="Unassembled WGS sequence"/>
</dbReference>
<sequence>MRQKSLLPSIFPFSPLLARLFVVLLWLLPWAGHAQILNVEKDRLSDDSTNIWVGSVDLTSNYRYQQVSVFDLKLVTNVAYLSALHNYMLISTVNLVRVGGTSVISDAYLHGRINFLRNEPLSYETFAQYQYDQSRGLRQRMLLGAGLRYEIIDEEKFSLALGPGLMGEQERWLPPNAENATVTQTDFLKSTNYVAGRWSPNDVLGFNAIVYYQARFNHFFQPRLSGDVNLTLQVTRVLAFSSRLAGQYDATPIVPIEKVNILFTNGIKLSF</sequence>
<gene>
    <name evidence="1" type="ORF">SAMN05421823_10778</name>
</gene>
<evidence type="ECO:0000313" key="2">
    <source>
        <dbReference type="Proteomes" id="UP000198510"/>
    </source>
</evidence>
<proteinExistence type="predicted"/>
<keyword evidence="2" id="KW-1185">Reference proteome</keyword>
<dbReference type="Pfam" id="PF04338">
    <property type="entry name" value="DUF481"/>
    <property type="match status" value="1"/>
</dbReference>
<dbReference type="InterPro" id="IPR007433">
    <property type="entry name" value="DUF481"/>
</dbReference>
<dbReference type="STRING" id="1075417.SAMN05421823_10778"/>
<dbReference type="EMBL" id="FNFO01000007">
    <property type="protein sequence ID" value="SDL62440.1"/>
    <property type="molecule type" value="Genomic_DNA"/>
</dbReference>
<dbReference type="RefSeq" id="WP_089684343.1">
    <property type="nucleotide sequence ID" value="NZ_FNFO01000007.1"/>
</dbReference>
<dbReference type="OrthoDB" id="6118633at2"/>
<evidence type="ECO:0008006" key="3">
    <source>
        <dbReference type="Google" id="ProtNLM"/>
    </source>
</evidence>
<organism evidence="1 2">
    <name type="scientific">Catalinimonas alkaloidigena</name>
    <dbReference type="NCBI Taxonomy" id="1075417"/>
    <lineage>
        <taxon>Bacteria</taxon>
        <taxon>Pseudomonadati</taxon>
        <taxon>Bacteroidota</taxon>
        <taxon>Cytophagia</taxon>
        <taxon>Cytophagales</taxon>
        <taxon>Catalimonadaceae</taxon>
        <taxon>Catalinimonas</taxon>
    </lineage>
</organism>
<name>A0A1G9LKH5_9BACT</name>
<accession>A0A1G9LKH5</accession>
<protein>
    <recommendedName>
        <fullName evidence="3">DUF481 domain-containing protein</fullName>
    </recommendedName>
</protein>